<organism evidence="2">
    <name type="scientific">Mesocestoides corti</name>
    <name type="common">Flatworm</name>
    <dbReference type="NCBI Taxonomy" id="53468"/>
    <lineage>
        <taxon>Eukaryota</taxon>
        <taxon>Metazoa</taxon>
        <taxon>Spiralia</taxon>
        <taxon>Lophotrochozoa</taxon>
        <taxon>Platyhelminthes</taxon>
        <taxon>Cestoda</taxon>
        <taxon>Eucestoda</taxon>
        <taxon>Cyclophyllidea</taxon>
        <taxon>Mesocestoididae</taxon>
        <taxon>Mesocestoides</taxon>
    </lineage>
</organism>
<evidence type="ECO:0000256" key="1">
    <source>
        <dbReference type="SAM" id="MobiDB-lite"/>
    </source>
</evidence>
<reference evidence="2" key="1">
    <citation type="submission" date="2019-11" db="UniProtKB">
        <authorList>
            <consortium name="WormBaseParasite"/>
        </authorList>
    </citation>
    <scope>IDENTIFICATION</scope>
</reference>
<protein>
    <submittedName>
        <fullName evidence="2">Integron gene cassette protein</fullName>
    </submittedName>
</protein>
<sequence>THSLWRNRHVRGELRTGQSAFRTGDCTAPHRLSPHIPHRSSRSLHLGIGRCHRRHSGDGSESFVSGGPTSTTGQEGGWPTGERRDALVCPRHPTSPHILSGCLSPIQRRVFNECSSVLLHYGSEEIA</sequence>
<proteinExistence type="predicted"/>
<accession>A0A5K3G266</accession>
<dbReference type="AlphaFoldDB" id="A0A5K3G266"/>
<evidence type="ECO:0000313" key="2">
    <source>
        <dbReference type="WBParaSite" id="MCU_014822-RA"/>
    </source>
</evidence>
<feature type="region of interest" description="Disordered" evidence="1">
    <location>
        <begin position="54"/>
        <end position="86"/>
    </location>
</feature>
<dbReference type="WBParaSite" id="MCU_014822-RA">
    <property type="protein sequence ID" value="MCU_014822-RA"/>
    <property type="gene ID" value="MCU_014822"/>
</dbReference>
<name>A0A5K3G266_MESCO</name>